<dbReference type="SUPFAM" id="SSF47336">
    <property type="entry name" value="ACP-like"/>
    <property type="match status" value="1"/>
</dbReference>
<dbReference type="RefSeq" id="XP_007400107.1">
    <property type="nucleotide sequence ID" value="XM_007400045.1"/>
</dbReference>
<dbReference type="InterPro" id="IPR000873">
    <property type="entry name" value="AMP-dep_synth/lig_dom"/>
</dbReference>
<evidence type="ECO:0000256" key="2">
    <source>
        <dbReference type="ARBA" id="ARBA00022553"/>
    </source>
</evidence>
<dbReference type="SUPFAM" id="SSF56801">
    <property type="entry name" value="Acetyl-CoA synthetase-like"/>
    <property type="match status" value="1"/>
</dbReference>
<dbReference type="STRING" id="650164.K5UMM2"/>
<dbReference type="Pfam" id="PF23562">
    <property type="entry name" value="AMP-binding_C_3"/>
    <property type="match status" value="1"/>
</dbReference>
<reference evidence="4 5" key="1">
    <citation type="journal article" date="2012" name="BMC Genomics">
        <title>Comparative genomics of the white-rot fungi, Phanerochaete carnosa and P. chrysosporium, to elucidate the genetic basis of the distinct wood types they colonize.</title>
        <authorList>
            <person name="Suzuki H."/>
            <person name="MacDonald J."/>
            <person name="Syed K."/>
            <person name="Salamov A."/>
            <person name="Hori C."/>
            <person name="Aerts A."/>
            <person name="Henrissat B."/>
            <person name="Wiebenga A."/>
            <person name="vanKuyk P.A."/>
            <person name="Barry K."/>
            <person name="Lindquist E."/>
            <person name="LaButti K."/>
            <person name="Lapidus A."/>
            <person name="Lucas S."/>
            <person name="Coutinho P."/>
            <person name="Gong Y."/>
            <person name="Samejima M."/>
            <person name="Mahadevan R."/>
            <person name="Abou-Zaid M."/>
            <person name="de Vries R.P."/>
            <person name="Igarashi K."/>
            <person name="Yadav J.S."/>
            <person name="Grigoriev I.V."/>
            <person name="Master E.R."/>
        </authorList>
    </citation>
    <scope>NUCLEOTIDE SEQUENCE [LARGE SCALE GENOMIC DNA]</scope>
    <source>
        <strain evidence="4 5">HHB-10118-sp</strain>
    </source>
</reference>
<dbReference type="Proteomes" id="UP000008370">
    <property type="component" value="Unassembled WGS sequence"/>
</dbReference>
<evidence type="ECO:0000313" key="5">
    <source>
        <dbReference type="Proteomes" id="UP000008370"/>
    </source>
</evidence>
<dbReference type="Gene3D" id="3.40.50.12780">
    <property type="entry name" value="N-terminal domain of ligase-like"/>
    <property type="match status" value="1"/>
</dbReference>
<dbReference type="EMBL" id="JH930477">
    <property type="protein sequence ID" value="EKM50941.1"/>
    <property type="molecule type" value="Genomic_DNA"/>
</dbReference>
<dbReference type="Gene3D" id="1.10.1200.10">
    <property type="entry name" value="ACP-like"/>
    <property type="match status" value="1"/>
</dbReference>
<organism evidence="4 5">
    <name type="scientific">Phanerochaete carnosa (strain HHB-10118-sp)</name>
    <name type="common">White-rot fungus</name>
    <name type="synonym">Peniophora carnosa</name>
    <dbReference type="NCBI Taxonomy" id="650164"/>
    <lineage>
        <taxon>Eukaryota</taxon>
        <taxon>Fungi</taxon>
        <taxon>Dikarya</taxon>
        <taxon>Basidiomycota</taxon>
        <taxon>Agaricomycotina</taxon>
        <taxon>Agaricomycetes</taxon>
        <taxon>Polyporales</taxon>
        <taxon>Phanerochaetaceae</taxon>
        <taxon>Phanerochaete</taxon>
    </lineage>
</organism>
<dbReference type="InterPro" id="IPR036291">
    <property type="entry name" value="NAD(P)-bd_dom_sf"/>
</dbReference>
<gene>
    <name evidence="4" type="ORF">PHACADRAFT_128577</name>
</gene>
<dbReference type="Pfam" id="PF00501">
    <property type="entry name" value="AMP-binding"/>
    <property type="match status" value="1"/>
</dbReference>
<dbReference type="KEGG" id="pco:PHACADRAFT_128577"/>
<name>K5UMM2_PHACS</name>
<dbReference type="PROSITE" id="PS50075">
    <property type="entry name" value="CARRIER"/>
    <property type="match status" value="1"/>
</dbReference>
<dbReference type="GeneID" id="18908116"/>
<dbReference type="SMART" id="SM00823">
    <property type="entry name" value="PKS_PP"/>
    <property type="match status" value="1"/>
</dbReference>
<dbReference type="InterPro" id="IPR013120">
    <property type="entry name" value="FAR_NAD-bd"/>
</dbReference>
<dbReference type="HOGENOM" id="CLU_002220_1_0_1"/>
<dbReference type="InterPro" id="IPR020845">
    <property type="entry name" value="AMP-binding_CS"/>
</dbReference>
<dbReference type="AlphaFoldDB" id="K5UMM2"/>
<dbReference type="InterPro" id="IPR009081">
    <property type="entry name" value="PP-bd_ACP"/>
</dbReference>
<keyword evidence="2" id="KW-0597">Phosphoprotein</keyword>
<sequence>MTDRAFPPLESPLITLPQLTDFQARNNPTLPWALFPSRDHPGKADAISYAQMAQATEIVAHILRPERRGPEDEVIAFIINTDSILYVSIIIGAMRAGIVPYPMSPRNSPAAVCAMLSATGCRRIIYHSHTTDLVAQVTATMAAQGVDLQLDDLPSYITVFPTQPAHSNLYPTRQVGSDHITMYLHSSGSTGTPKSIPFTENRLWRWHGPHFDGHISISYGGMGLPTFHPFGFLVHVFYPAVSSYPIAVYAPQDPRPPIVSDPQSVLDVAKLTRCTGLYSVSSFIEIYGGGPLSQSTGSKLAKAGVKLYCSYGGTEFGSPAKVWDESPSAHPTSDVDPAWQYIQFSKTATLRWEPQDDGTYELVILENSSYELAMYNVPGEKAYATSDLFEPHPTREGLWRIVGRKDDVLVLSTGEKIVPIPQESHISSCGIVKGCVMFGRERELPGIIVEPSAPLNLDNGAALMDFRNSLWPCVEEANADAPAFARIFQEMVIVTDPTRPLPRAAKGSVIRKQAISVYDVEIRYLYEVIATGTGVRDITHPRTWEEEDLVPWLLEQATSINGGKVPEIESSLLEQGFDSLSTTLLRNRITASMRSSDDPLASQASSGISPSLLFQHPTIRELASFLASSVCFSSLHSRGHIASSASVDEVRDLISLHCSEMPQSVPAVPVLEGEGAVVLLTGATGNIGSHILASLLHDSRTLRVYVLLRSSNNGLERLRTTLSERGLPVTPQDEARLTVLVGDTTKENWGLDHSTYEQILSSVTHIVHNAWTVDFNLPLRSFHSHIAGVRALVDMCARSRRTIKIIFTSSISVASKWEGSKGAVPESVIDDPEIAIVSGYSASKYVAEQVLCAAVANGVQATTVRMGQACGSIATGSWDTTEWFPIMVKSSVALESLPDMPGNVDWVPLDVIGQVYTDWVFSKDPLPPLVNFVHPKRTPWTVILQGLEEGLAGHIPLVPLSKWVEQVEALSTSATAQDMDRIPAIKLIAFFRSIASQRDSGVEEDMLYATSVLESSSPTVRALAPLTQAHATMWVKYWKSNGFIPS</sequence>
<keyword evidence="1" id="KW-0596">Phosphopantetheine</keyword>
<dbReference type="InterPro" id="IPR036736">
    <property type="entry name" value="ACP-like_sf"/>
</dbReference>
<dbReference type="InterPro" id="IPR042099">
    <property type="entry name" value="ANL_N_sf"/>
</dbReference>
<dbReference type="PROSITE" id="PS00455">
    <property type="entry name" value="AMP_BINDING"/>
    <property type="match status" value="1"/>
</dbReference>
<dbReference type="InterPro" id="IPR051414">
    <property type="entry name" value="Adenylate-forming_Reductase"/>
</dbReference>
<accession>K5UMM2</accession>
<dbReference type="Gene3D" id="3.40.50.720">
    <property type="entry name" value="NAD(P)-binding Rossmann-like Domain"/>
    <property type="match status" value="1"/>
</dbReference>
<protein>
    <recommendedName>
        <fullName evidence="3">Carrier domain-containing protein</fullName>
    </recommendedName>
</protein>
<dbReference type="GO" id="GO:0031177">
    <property type="term" value="F:phosphopantetheine binding"/>
    <property type="evidence" value="ECO:0007669"/>
    <property type="project" value="InterPro"/>
</dbReference>
<dbReference type="PANTHER" id="PTHR43439">
    <property type="entry name" value="PHENYLACETATE-COENZYME A LIGASE"/>
    <property type="match status" value="1"/>
</dbReference>
<feature type="domain" description="Carrier" evidence="3">
    <location>
        <begin position="544"/>
        <end position="630"/>
    </location>
</feature>
<dbReference type="Pfam" id="PF07993">
    <property type="entry name" value="NAD_binding_4"/>
    <property type="match status" value="1"/>
</dbReference>
<evidence type="ECO:0000256" key="1">
    <source>
        <dbReference type="ARBA" id="ARBA00022450"/>
    </source>
</evidence>
<proteinExistence type="predicted"/>
<dbReference type="OrthoDB" id="429813at2759"/>
<dbReference type="PANTHER" id="PTHR43439:SF2">
    <property type="entry name" value="ENZYME, PUTATIVE (JCVI)-RELATED"/>
    <property type="match status" value="1"/>
</dbReference>
<keyword evidence="5" id="KW-1185">Reference proteome</keyword>
<evidence type="ECO:0000313" key="4">
    <source>
        <dbReference type="EMBL" id="EKM50941.1"/>
    </source>
</evidence>
<evidence type="ECO:0000259" key="3">
    <source>
        <dbReference type="PROSITE" id="PS50075"/>
    </source>
</evidence>
<dbReference type="SUPFAM" id="SSF51735">
    <property type="entry name" value="NAD(P)-binding Rossmann-fold domains"/>
    <property type="match status" value="1"/>
</dbReference>
<dbReference type="InterPro" id="IPR020806">
    <property type="entry name" value="PKS_PP-bd"/>
</dbReference>
<dbReference type="InParanoid" id="K5UMM2"/>